<name>A0A016SQQ2_9BILA</name>
<accession>A0A016SQQ2</accession>
<dbReference type="OrthoDB" id="5853364at2759"/>
<dbReference type="STRING" id="53326.A0A016SQQ2"/>
<protein>
    <submittedName>
        <fullName evidence="2">Uncharacterized protein</fullName>
    </submittedName>
</protein>
<dbReference type="EMBL" id="JARK01001527">
    <property type="protein sequence ID" value="EYB92697.1"/>
    <property type="molecule type" value="Genomic_DNA"/>
</dbReference>
<reference evidence="3" key="1">
    <citation type="journal article" date="2015" name="Nat. Genet.">
        <title>The genome and transcriptome of the zoonotic hookworm Ancylostoma ceylanicum identify infection-specific gene families.</title>
        <authorList>
            <person name="Schwarz E.M."/>
            <person name="Hu Y."/>
            <person name="Antoshechkin I."/>
            <person name="Miller M.M."/>
            <person name="Sternberg P.W."/>
            <person name="Aroian R.V."/>
        </authorList>
    </citation>
    <scope>NUCLEOTIDE SEQUENCE</scope>
    <source>
        <strain evidence="3">HY135</strain>
    </source>
</reference>
<organism evidence="2 3">
    <name type="scientific">Ancylostoma ceylanicum</name>
    <dbReference type="NCBI Taxonomy" id="53326"/>
    <lineage>
        <taxon>Eukaryota</taxon>
        <taxon>Metazoa</taxon>
        <taxon>Ecdysozoa</taxon>
        <taxon>Nematoda</taxon>
        <taxon>Chromadorea</taxon>
        <taxon>Rhabditida</taxon>
        <taxon>Rhabditina</taxon>
        <taxon>Rhabditomorpha</taxon>
        <taxon>Strongyloidea</taxon>
        <taxon>Ancylostomatidae</taxon>
        <taxon>Ancylostomatinae</taxon>
        <taxon>Ancylostoma</taxon>
    </lineage>
</organism>
<dbReference type="AlphaFoldDB" id="A0A016SQQ2"/>
<comment type="caution">
    <text evidence="2">The sequence shown here is derived from an EMBL/GenBank/DDBJ whole genome shotgun (WGS) entry which is preliminary data.</text>
</comment>
<evidence type="ECO:0000313" key="2">
    <source>
        <dbReference type="EMBL" id="EYB92697.1"/>
    </source>
</evidence>
<dbReference type="GO" id="GO:0043291">
    <property type="term" value="C:RAVE complex"/>
    <property type="evidence" value="ECO:0007669"/>
    <property type="project" value="TreeGrafter"/>
</dbReference>
<evidence type="ECO:0000313" key="3">
    <source>
        <dbReference type="Proteomes" id="UP000024635"/>
    </source>
</evidence>
<dbReference type="InterPro" id="IPR028241">
    <property type="entry name" value="RAVE2/Rogdi"/>
</dbReference>
<comment type="similarity">
    <text evidence="1">Belongs to the rogdi family.</text>
</comment>
<keyword evidence="3" id="KW-1185">Reference proteome</keyword>
<evidence type="ECO:0000256" key="1">
    <source>
        <dbReference type="ARBA" id="ARBA00005535"/>
    </source>
</evidence>
<dbReference type="Proteomes" id="UP000024635">
    <property type="component" value="Unassembled WGS sequence"/>
</dbReference>
<dbReference type="PANTHER" id="PTHR13618">
    <property type="entry name" value="LEUCINE ZIPPER CONTAINING TRANSCRIPTION FACTOR LZF1"/>
    <property type="match status" value="1"/>
</dbReference>
<sequence>MSTPAVMLGHARLYPEEDEALCLANLGKEFTWIQSSRARKTFHNVLWSLRECCIRLHLGHKCDARMAVPVTQPLAERHFLSAKHGGDALKATVTLLGDNVIQAEVAVKHAKSAGGMFRAVAQPDVQWKLQQLQDLGNHIARASVSLCEADARMSEIARSGEFTTETGELILSAARAAKSEISAARTAILLPRKKSLLELCHFPPTRRFNPPLPQDQLLSFYISSCRLVSRVLAQLASLRISAFLNPENPPGLRFLPYGAQAECSTRALHHNGRVSATIFRRSATTIESSSHTH</sequence>
<dbReference type="PANTHER" id="PTHR13618:SF1">
    <property type="entry name" value="PROTEIN ROGDI HOMOLOG"/>
    <property type="match status" value="1"/>
</dbReference>
<gene>
    <name evidence="2" type="primary">Acey_s0191.g1323</name>
    <name evidence="2" type="ORF">Y032_0191g1323</name>
</gene>
<dbReference type="Pfam" id="PF10259">
    <property type="entry name" value="Rogdi_lz"/>
    <property type="match status" value="1"/>
</dbReference>
<proteinExistence type="inferred from homology"/>